<dbReference type="InterPro" id="IPR007492">
    <property type="entry name" value="LytTR_DNA-bd_dom"/>
</dbReference>
<dbReference type="InterPro" id="IPR011006">
    <property type="entry name" value="CheY-like_superfamily"/>
</dbReference>
<name>A0A6J4J9P2_9BACT</name>
<dbReference type="Gene3D" id="2.40.50.1020">
    <property type="entry name" value="LytTr DNA-binding domain"/>
    <property type="match status" value="1"/>
</dbReference>
<dbReference type="SMART" id="SM00850">
    <property type="entry name" value="LytTR"/>
    <property type="match status" value="1"/>
</dbReference>
<accession>A0A6J4J9P2</accession>
<proteinExistence type="predicted"/>
<feature type="domain" description="Response regulatory" evidence="2">
    <location>
        <begin position="3"/>
        <end position="116"/>
    </location>
</feature>
<reference evidence="4" key="1">
    <citation type="submission" date="2020-02" db="EMBL/GenBank/DDBJ databases">
        <authorList>
            <person name="Meier V. D."/>
        </authorList>
    </citation>
    <scope>NUCLEOTIDE SEQUENCE</scope>
    <source>
        <strain evidence="4">AVDCRST_MAG95</strain>
    </source>
</reference>
<dbReference type="AlphaFoldDB" id="A0A6J4J9P2"/>
<evidence type="ECO:0000259" key="2">
    <source>
        <dbReference type="PROSITE" id="PS50110"/>
    </source>
</evidence>
<dbReference type="PROSITE" id="PS50110">
    <property type="entry name" value="RESPONSE_REGULATORY"/>
    <property type="match status" value="1"/>
</dbReference>
<evidence type="ECO:0000259" key="3">
    <source>
        <dbReference type="PROSITE" id="PS50930"/>
    </source>
</evidence>
<dbReference type="Pfam" id="PF00072">
    <property type="entry name" value="Response_reg"/>
    <property type="match status" value="1"/>
</dbReference>
<dbReference type="GO" id="GO:0003677">
    <property type="term" value="F:DNA binding"/>
    <property type="evidence" value="ECO:0007669"/>
    <property type="project" value="InterPro"/>
</dbReference>
<feature type="domain" description="HTH LytTR-type" evidence="3">
    <location>
        <begin position="145"/>
        <end position="248"/>
    </location>
</feature>
<dbReference type="SMART" id="SM00448">
    <property type="entry name" value="REC"/>
    <property type="match status" value="1"/>
</dbReference>
<dbReference type="EMBL" id="CADCTJ010000927">
    <property type="protein sequence ID" value="CAA9274295.1"/>
    <property type="molecule type" value="Genomic_DNA"/>
</dbReference>
<dbReference type="InterPro" id="IPR046947">
    <property type="entry name" value="LytR-like"/>
</dbReference>
<evidence type="ECO:0000313" key="4">
    <source>
        <dbReference type="EMBL" id="CAA9274295.1"/>
    </source>
</evidence>
<keyword evidence="1" id="KW-0597">Phosphoprotein</keyword>
<dbReference type="GO" id="GO:0000156">
    <property type="term" value="F:phosphorelay response regulator activity"/>
    <property type="evidence" value="ECO:0007669"/>
    <property type="project" value="InterPro"/>
</dbReference>
<organism evidence="4">
    <name type="scientific">uncultured Adhaeribacter sp</name>
    <dbReference type="NCBI Taxonomy" id="448109"/>
    <lineage>
        <taxon>Bacteria</taxon>
        <taxon>Pseudomonadati</taxon>
        <taxon>Bacteroidota</taxon>
        <taxon>Cytophagia</taxon>
        <taxon>Cytophagales</taxon>
        <taxon>Hymenobacteraceae</taxon>
        <taxon>Adhaeribacter</taxon>
        <taxon>environmental samples</taxon>
    </lineage>
</organism>
<dbReference type="PROSITE" id="PS50930">
    <property type="entry name" value="HTH_LYTTR"/>
    <property type="match status" value="1"/>
</dbReference>
<evidence type="ECO:0000256" key="1">
    <source>
        <dbReference type="PROSITE-ProRule" id="PRU00169"/>
    </source>
</evidence>
<dbReference type="PANTHER" id="PTHR37299:SF1">
    <property type="entry name" value="STAGE 0 SPORULATION PROTEIN A HOMOLOG"/>
    <property type="match status" value="1"/>
</dbReference>
<protein>
    <recommendedName>
        <fullName evidence="5">Two-component transcriptional response regulator, LuxR family</fullName>
    </recommendedName>
</protein>
<dbReference type="Gene3D" id="3.40.50.2300">
    <property type="match status" value="1"/>
</dbReference>
<dbReference type="PANTHER" id="PTHR37299">
    <property type="entry name" value="TRANSCRIPTIONAL REGULATOR-RELATED"/>
    <property type="match status" value="1"/>
</dbReference>
<sequence length="249" mass="28046">MLKIVIVDDEFKSRELVKVLLQSCCPDIDIVGLAGNVKDSIALIKNTSPDLVLLDVELGVETSFNLLQQLPAISFDIIFTTAHSHYALQAIKFSAIDYLLKPIDPQELKQAVEKVRARQEQVYFSKKVNVLLQNLQATTSIQQKVALPTSDGYIFVPIDEIIYCEADGAYTTIFTQDGSKRLVSKNIKEYEAMLESNHFFRVHNSYLINLNRITKYVKGEGGYVVMSNQTSIDVSKRRKDAFLAAIARH</sequence>
<evidence type="ECO:0008006" key="5">
    <source>
        <dbReference type="Google" id="ProtNLM"/>
    </source>
</evidence>
<feature type="modified residue" description="4-aspartylphosphate" evidence="1">
    <location>
        <position position="55"/>
    </location>
</feature>
<dbReference type="SUPFAM" id="SSF52172">
    <property type="entry name" value="CheY-like"/>
    <property type="match status" value="1"/>
</dbReference>
<dbReference type="InterPro" id="IPR001789">
    <property type="entry name" value="Sig_transdc_resp-reg_receiver"/>
</dbReference>
<dbReference type="Pfam" id="PF04397">
    <property type="entry name" value="LytTR"/>
    <property type="match status" value="1"/>
</dbReference>
<gene>
    <name evidence="4" type="ORF">AVDCRST_MAG95-2933</name>
</gene>